<dbReference type="InterPro" id="IPR037208">
    <property type="entry name" value="Spo0E-like_sf"/>
</dbReference>
<protein>
    <submittedName>
        <fullName evidence="1">Spo0E like sporulation regulatory protein</fullName>
    </submittedName>
</protein>
<accession>A0A1I3LPR8</accession>
<reference evidence="1 2" key="1">
    <citation type="submission" date="2016-10" db="EMBL/GenBank/DDBJ databases">
        <authorList>
            <person name="de Groot N.N."/>
        </authorList>
    </citation>
    <scope>NUCLEOTIDE SEQUENCE [LARGE SCALE GENOMIC DNA]</scope>
    <source>
        <strain evidence="1 2">DSM 44778</strain>
    </source>
</reference>
<organism evidence="1 2">
    <name type="scientific">Thermoflavimicrobium dichotomicum</name>
    <dbReference type="NCBI Taxonomy" id="46223"/>
    <lineage>
        <taxon>Bacteria</taxon>
        <taxon>Bacillati</taxon>
        <taxon>Bacillota</taxon>
        <taxon>Bacilli</taxon>
        <taxon>Bacillales</taxon>
        <taxon>Thermoactinomycetaceae</taxon>
        <taxon>Thermoflavimicrobium</taxon>
    </lineage>
</organism>
<dbReference type="RefSeq" id="WP_139203255.1">
    <property type="nucleotide sequence ID" value="NZ_FORR01000002.1"/>
</dbReference>
<dbReference type="EMBL" id="FORR01000002">
    <property type="protein sequence ID" value="SFI86505.1"/>
    <property type="molecule type" value="Genomic_DNA"/>
</dbReference>
<dbReference type="GO" id="GO:0046983">
    <property type="term" value="F:protein dimerization activity"/>
    <property type="evidence" value="ECO:0007669"/>
    <property type="project" value="InterPro"/>
</dbReference>
<dbReference type="Gene3D" id="4.10.280.10">
    <property type="entry name" value="Helix-loop-helix DNA-binding domain"/>
    <property type="match status" value="1"/>
</dbReference>
<dbReference type="AlphaFoldDB" id="A0A1I3LPR8"/>
<proteinExistence type="predicted"/>
<name>A0A1I3LPR8_9BACL</name>
<gene>
    <name evidence="1" type="ORF">SAMN05421852_102272</name>
</gene>
<dbReference type="GO" id="GO:0043937">
    <property type="term" value="P:regulation of sporulation"/>
    <property type="evidence" value="ECO:0007669"/>
    <property type="project" value="InterPro"/>
</dbReference>
<dbReference type="Pfam" id="PF09388">
    <property type="entry name" value="SpoOE-like"/>
    <property type="match status" value="1"/>
</dbReference>
<dbReference type="SUPFAM" id="SSF140500">
    <property type="entry name" value="BAS1536-like"/>
    <property type="match status" value="1"/>
</dbReference>
<evidence type="ECO:0000313" key="2">
    <source>
        <dbReference type="Proteomes" id="UP000199545"/>
    </source>
</evidence>
<dbReference type="Proteomes" id="UP000199545">
    <property type="component" value="Unassembled WGS sequence"/>
</dbReference>
<dbReference type="InterPro" id="IPR018540">
    <property type="entry name" value="Spo0E-like"/>
</dbReference>
<dbReference type="InterPro" id="IPR036638">
    <property type="entry name" value="HLH_DNA-bd_sf"/>
</dbReference>
<evidence type="ECO:0000313" key="1">
    <source>
        <dbReference type="EMBL" id="SFI86505.1"/>
    </source>
</evidence>
<dbReference type="OrthoDB" id="2973153at2"/>
<keyword evidence="2" id="KW-1185">Reference proteome</keyword>
<sequence length="73" mass="8652">MKRKLEEKMEVLRRKMEVTALDLGLGHPNVYELSQELDELHNQWQKECADESKTVEKIYRIRSHSATIREVAI</sequence>